<gene>
    <name evidence="2" type="ORF">PR048_015054</name>
</gene>
<dbReference type="Gene3D" id="1.10.510.10">
    <property type="entry name" value="Transferase(Phosphotransferase) domain 1"/>
    <property type="match status" value="1"/>
</dbReference>
<organism evidence="2 3">
    <name type="scientific">Dryococelus australis</name>
    <dbReference type="NCBI Taxonomy" id="614101"/>
    <lineage>
        <taxon>Eukaryota</taxon>
        <taxon>Metazoa</taxon>
        <taxon>Ecdysozoa</taxon>
        <taxon>Arthropoda</taxon>
        <taxon>Hexapoda</taxon>
        <taxon>Insecta</taxon>
        <taxon>Pterygota</taxon>
        <taxon>Neoptera</taxon>
        <taxon>Polyneoptera</taxon>
        <taxon>Phasmatodea</taxon>
        <taxon>Verophasmatodea</taxon>
        <taxon>Anareolatae</taxon>
        <taxon>Phasmatidae</taxon>
        <taxon>Eurycanthinae</taxon>
        <taxon>Dryococelus</taxon>
    </lineage>
</organism>
<sequence length="85" mass="9341">MAPEVVRATPGAFASINCSKANIWAVGATAYEMFGIRNCFYSTRDTGKPLLYSYRNQDSELPKLHDCVPPLVQSIVIGMLKSNQS</sequence>
<dbReference type="Proteomes" id="UP001159363">
    <property type="component" value="Chromosome 4"/>
</dbReference>
<dbReference type="InterPro" id="IPR000719">
    <property type="entry name" value="Prot_kinase_dom"/>
</dbReference>
<accession>A0ABQ9HFY7</accession>
<name>A0ABQ9HFY7_9NEOP</name>
<feature type="domain" description="Protein kinase" evidence="1">
    <location>
        <begin position="1"/>
        <end position="85"/>
    </location>
</feature>
<dbReference type="EMBL" id="JARBHB010000005">
    <property type="protein sequence ID" value="KAJ8883214.1"/>
    <property type="molecule type" value="Genomic_DNA"/>
</dbReference>
<evidence type="ECO:0000313" key="3">
    <source>
        <dbReference type="Proteomes" id="UP001159363"/>
    </source>
</evidence>
<comment type="caution">
    <text evidence="2">The sequence shown here is derived from an EMBL/GenBank/DDBJ whole genome shotgun (WGS) entry which is preliminary data.</text>
</comment>
<dbReference type="InterPro" id="IPR011009">
    <property type="entry name" value="Kinase-like_dom_sf"/>
</dbReference>
<reference evidence="2 3" key="1">
    <citation type="submission" date="2023-02" db="EMBL/GenBank/DDBJ databases">
        <title>LHISI_Scaffold_Assembly.</title>
        <authorList>
            <person name="Stuart O.P."/>
            <person name="Cleave R."/>
            <person name="Magrath M.J.L."/>
            <person name="Mikheyev A.S."/>
        </authorList>
    </citation>
    <scope>NUCLEOTIDE SEQUENCE [LARGE SCALE GENOMIC DNA]</scope>
    <source>
        <strain evidence="2">Daus_M_001</strain>
        <tissue evidence="2">Leg muscle</tissue>
    </source>
</reference>
<dbReference type="PROSITE" id="PS50011">
    <property type="entry name" value="PROTEIN_KINASE_DOM"/>
    <property type="match status" value="1"/>
</dbReference>
<evidence type="ECO:0000313" key="2">
    <source>
        <dbReference type="EMBL" id="KAJ8883214.1"/>
    </source>
</evidence>
<evidence type="ECO:0000259" key="1">
    <source>
        <dbReference type="PROSITE" id="PS50011"/>
    </source>
</evidence>
<proteinExistence type="predicted"/>
<dbReference type="SUPFAM" id="SSF56112">
    <property type="entry name" value="Protein kinase-like (PK-like)"/>
    <property type="match status" value="1"/>
</dbReference>
<keyword evidence="3" id="KW-1185">Reference proteome</keyword>
<protein>
    <recommendedName>
        <fullName evidence="1">Protein kinase domain-containing protein</fullName>
    </recommendedName>
</protein>